<dbReference type="Pfam" id="PF09368">
    <property type="entry name" value="Sas10"/>
    <property type="match status" value="1"/>
</dbReference>
<dbReference type="Pfam" id="PF04000">
    <property type="entry name" value="Sas10_Utp3"/>
    <property type="match status" value="1"/>
</dbReference>
<dbReference type="OrthoDB" id="1924577at2759"/>
<feature type="region of interest" description="Disordered" evidence="5">
    <location>
        <begin position="1"/>
        <end position="82"/>
    </location>
</feature>
<keyword evidence="3" id="KW-0597">Phosphoprotein</keyword>
<feature type="compositionally biased region" description="Basic residues" evidence="5">
    <location>
        <begin position="373"/>
        <end position="400"/>
    </location>
</feature>
<organism evidence="7 8">
    <name type="scientific">Tenebrio molitor</name>
    <name type="common">Yellow mealworm beetle</name>
    <dbReference type="NCBI Taxonomy" id="7067"/>
    <lineage>
        <taxon>Eukaryota</taxon>
        <taxon>Metazoa</taxon>
        <taxon>Ecdysozoa</taxon>
        <taxon>Arthropoda</taxon>
        <taxon>Hexapoda</taxon>
        <taxon>Insecta</taxon>
        <taxon>Pterygota</taxon>
        <taxon>Neoptera</taxon>
        <taxon>Endopterygota</taxon>
        <taxon>Coleoptera</taxon>
        <taxon>Polyphaga</taxon>
        <taxon>Cucujiformia</taxon>
        <taxon>Tenebrionidae</taxon>
        <taxon>Tenebrio</taxon>
    </lineage>
</organism>
<dbReference type="EMBL" id="JABDTM020026531">
    <property type="protein sequence ID" value="KAH0811818.1"/>
    <property type="molecule type" value="Genomic_DNA"/>
</dbReference>
<sequence length="431" mass="50087">MSSHLKFNDDNSDYDPSDSDEDYTENEKILLKKVRNRHSKDSDSEGEVFGVDSGTDDDNEDQSDIALSDVEGQEDKDELPDVRAWGKDKRKFYSTDYVDPDYGGFQGKDAHLAELEEEEARNLQQQLAQHLDDDDFCLDVSTNKEMEEDEKIPEEVIKSDISKLSKREKLQILQKESPEFFGLVEDFQAKMTTVKDFLSPILQKYKKGKIPNCSAIEFVTVHQELILNYCVNICMYLLLKASRVNVQNHPVIKRLYQYRELLSQLAPVYEEIMKPQIELLLIEEEKEEIQKKTLNVLSQLMEKTGKKGQKKKAETVEGEAPSKKVKFNEEVMEKTISDNEEQEEEENEEQENNETEVGKRAITYKMAKNKGLTPHRKKEQRNPRVKHRNKFRKAKIRRKGAVREPRTEMKRYRGEISGINAHVSKSIKLKS</sequence>
<dbReference type="GO" id="GO:0000462">
    <property type="term" value="P:maturation of SSU-rRNA from tricistronic rRNA transcript (SSU-rRNA, 5.8S rRNA, LSU-rRNA)"/>
    <property type="evidence" value="ECO:0007669"/>
    <property type="project" value="TreeGrafter"/>
</dbReference>
<evidence type="ECO:0000256" key="5">
    <source>
        <dbReference type="SAM" id="MobiDB-lite"/>
    </source>
</evidence>
<evidence type="ECO:0000256" key="4">
    <source>
        <dbReference type="ARBA" id="ARBA00023242"/>
    </source>
</evidence>
<feature type="domain" description="Sas10 C-terminal" evidence="6">
    <location>
        <begin position="357"/>
        <end position="429"/>
    </location>
</feature>
<dbReference type="InterPro" id="IPR018972">
    <property type="entry name" value="Sas10_C_dom"/>
</dbReference>
<evidence type="ECO:0000259" key="6">
    <source>
        <dbReference type="Pfam" id="PF09368"/>
    </source>
</evidence>
<dbReference type="PANTHER" id="PTHR13237:SF8">
    <property type="entry name" value="SOMETHING ABOUT SILENCING PROTEIN 10"/>
    <property type="match status" value="1"/>
</dbReference>
<comment type="similarity">
    <text evidence="2">Belongs to the SAS10 family.</text>
</comment>
<dbReference type="GO" id="GO:0032040">
    <property type="term" value="C:small-subunit processome"/>
    <property type="evidence" value="ECO:0007669"/>
    <property type="project" value="TreeGrafter"/>
</dbReference>
<evidence type="ECO:0000256" key="2">
    <source>
        <dbReference type="ARBA" id="ARBA00010979"/>
    </source>
</evidence>
<evidence type="ECO:0000256" key="3">
    <source>
        <dbReference type="ARBA" id="ARBA00022553"/>
    </source>
</evidence>
<gene>
    <name evidence="7" type="ORF">GEV33_010972</name>
</gene>
<protein>
    <recommendedName>
        <fullName evidence="6">Sas10 C-terminal domain-containing protein</fullName>
    </recommendedName>
</protein>
<feature type="compositionally biased region" description="Acidic residues" evidence="5">
    <location>
        <begin position="10"/>
        <end position="24"/>
    </location>
</feature>
<reference evidence="7" key="1">
    <citation type="journal article" date="2020" name="J Insects Food Feed">
        <title>The yellow mealworm (Tenebrio molitor) genome: a resource for the emerging insects as food and feed industry.</title>
        <authorList>
            <person name="Eriksson T."/>
            <person name="Andere A."/>
            <person name="Kelstrup H."/>
            <person name="Emery V."/>
            <person name="Picard C."/>
        </authorList>
    </citation>
    <scope>NUCLEOTIDE SEQUENCE</scope>
    <source>
        <strain evidence="7">Stoneville</strain>
        <tissue evidence="7">Whole head</tissue>
    </source>
</reference>
<proteinExistence type="inferred from homology"/>
<keyword evidence="8" id="KW-1185">Reference proteome</keyword>
<feature type="compositionally biased region" description="Basic and acidic residues" evidence="5">
    <location>
        <begin position="311"/>
        <end position="337"/>
    </location>
</feature>
<comment type="subcellular location">
    <subcellularLocation>
        <location evidence="1">Nucleus</location>
    </subcellularLocation>
</comment>
<accession>A0A8J6HDQ8</accession>
<dbReference type="InterPro" id="IPR007146">
    <property type="entry name" value="Sas10/Utp3/C1D"/>
</dbReference>
<name>A0A8J6HDQ8_TENMO</name>
<dbReference type="PANTHER" id="PTHR13237">
    <property type="entry name" value="SOMETHING ABOUT SILENCING PROTEIN 10-RELATED"/>
    <property type="match status" value="1"/>
</dbReference>
<dbReference type="Proteomes" id="UP000719412">
    <property type="component" value="Unassembled WGS sequence"/>
</dbReference>
<evidence type="ECO:0000313" key="7">
    <source>
        <dbReference type="EMBL" id="KAH0811818.1"/>
    </source>
</evidence>
<feature type="compositionally biased region" description="Acidic residues" evidence="5">
    <location>
        <begin position="54"/>
        <end position="63"/>
    </location>
</feature>
<evidence type="ECO:0000313" key="8">
    <source>
        <dbReference type="Proteomes" id="UP000719412"/>
    </source>
</evidence>
<dbReference type="AlphaFoldDB" id="A0A8J6HDQ8"/>
<feature type="compositionally biased region" description="Acidic residues" evidence="5">
    <location>
        <begin position="338"/>
        <end position="354"/>
    </location>
</feature>
<feature type="region of interest" description="Disordered" evidence="5">
    <location>
        <begin position="303"/>
        <end position="409"/>
    </location>
</feature>
<reference evidence="7" key="2">
    <citation type="submission" date="2021-08" db="EMBL/GenBank/DDBJ databases">
        <authorList>
            <person name="Eriksson T."/>
        </authorList>
    </citation>
    <scope>NUCLEOTIDE SEQUENCE</scope>
    <source>
        <strain evidence="7">Stoneville</strain>
        <tissue evidence="7">Whole head</tissue>
    </source>
</reference>
<keyword evidence="4" id="KW-0539">Nucleus</keyword>
<evidence type="ECO:0000256" key="1">
    <source>
        <dbReference type="ARBA" id="ARBA00004123"/>
    </source>
</evidence>
<comment type="caution">
    <text evidence="7">The sequence shown here is derived from an EMBL/GenBank/DDBJ whole genome shotgun (WGS) entry which is preliminary data.</text>
</comment>